<dbReference type="InterPro" id="IPR011013">
    <property type="entry name" value="Gal_mutarotase_sf_dom"/>
</dbReference>
<dbReference type="InterPro" id="IPR029411">
    <property type="entry name" value="RG-lyase_III"/>
</dbReference>
<feature type="domain" description="Rhamnogalacturonan lyase" evidence="1">
    <location>
        <begin position="408"/>
        <end position="601"/>
    </location>
</feature>
<dbReference type="GO" id="GO:0005975">
    <property type="term" value="P:carbohydrate metabolic process"/>
    <property type="evidence" value="ECO:0007669"/>
    <property type="project" value="InterPro"/>
</dbReference>
<dbReference type="EMBL" id="ML120361">
    <property type="protein sequence ID" value="RPB03844.1"/>
    <property type="molecule type" value="Genomic_DNA"/>
</dbReference>
<keyword evidence="2" id="KW-0456">Lyase</keyword>
<dbReference type="InterPro" id="IPR051850">
    <property type="entry name" value="Polysacch_Lyase_4"/>
</dbReference>
<dbReference type="PANTHER" id="PTHR32018">
    <property type="entry name" value="RHAMNOGALACTURONATE LYASE FAMILY PROTEIN"/>
    <property type="match status" value="1"/>
</dbReference>
<proteinExistence type="predicted"/>
<dbReference type="InterPro" id="IPR008979">
    <property type="entry name" value="Galactose-bd-like_sf"/>
</dbReference>
<evidence type="ECO:0000313" key="2">
    <source>
        <dbReference type="EMBL" id="RPB03844.1"/>
    </source>
</evidence>
<dbReference type="AlphaFoldDB" id="A0A3N4JZN2"/>
<evidence type="ECO:0000313" key="3">
    <source>
        <dbReference type="Proteomes" id="UP000276215"/>
    </source>
</evidence>
<dbReference type="STRING" id="1336337.A0A3N4JZN2"/>
<dbReference type="OrthoDB" id="2130367at2759"/>
<dbReference type="GO" id="GO:0030246">
    <property type="term" value="F:carbohydrate binding"/>
    <property type="evidence" value="ECO:0007669"/>
    <property type="project" value="InterPro"/>
</dbReference>
<evidence type="ECO:0000259" key="1">
    <source>
        <dbReference type="Pfam" id="PF14683"/>
    </source>
</evidence>
<sequence>MRLLYSLGSHCTSILAVNAALTATQTSTNVILQNDRLTANLLKSLGSIVGLTLDGENLLGTRSGSSGIGPYIDCYCIPSGLYTVGSSSPTYQVINGTDSTGTAYGGITLSDTYAPSGQGFHQFWFLRDAETRLHMFSKLTYFNETTSFLRNLQELRTLFRPNTALWTHLSTNKEQAAPLPSRDARSKQVVVQEATWTLENTPNDAYYNQFSEYFTKYSFSNDWRSTIAHGMYADGTASNGTNFGAWLVMNTKGPLHSDLTVDGIVYNYIVSNHHGEGTPHITHGFDRTFGPQYYHFNSGKGVTIDQLCSDAERYTDSSWNAQFYGSIAKYRRWTFEGKINLPKGAEGPVAVLRKSGINFQDNAEDIKAVTVYTDEIFGDFIEDNVSVTARKTIKFSGKWVEESAGTEVWRLGTPGKSSGEFRHGNALDTTHPLQPREHRIYWGAYDFPTDFPNDVNFTIGKSDPTKDFNTVHWSVFWPTHDCKNIEKKTATFTIQLAGAKTAAGNTDVYSAKEPWANLPLTTYVSGRNDGLRFVIPWYMSSSCIVRSAVSCYQVKVKLTFPTTWLRAGENSFVLNPSFNRTNIETAVLPTGVYVQYDALRLELA</sequence>
<reference evidence="2 3" key="1">
    <citation type="journal article" date="2018" name="Nat. Ecol. Evol.">
        <title>Pezizomycetes genomes reveal the molecular basis of ectomycorrhizal truffle lifestyle.</title>
        <authorList>
            <person name="Murat C."/>
            <person name="Payen T."/>
            <person name="Noel B."/>
            <person name="Kuo A."/>
            <person name="Morin E."/>
            <person name="Chen J."/>
            <person name="Kohler A."/>
            <person name="Krizsan K."/>
            <person name="Balestrini R."/>
            <person name="Da Silva C."/>
            <person name="Montanini B."/>
            <person name="Hainaut M."/>
            <person name="Levati E."/>
            <person name="Barry K.W."/>
            <person name="Belfiori B."/>
            <person name="Cichocki N."/>
            <person name="Clum A."/>
            <person name="Dockter R.B."/>
            <person name="Fauchery L."/>
            <person name="Guy J."/>
            <person name="Iotti M."/>
            <person name="Le Tacon F."/>
            <person name="Lindquist E.A."/>
            <person name="Lipzen A."/>
            <person name="Malagnac F."/>
            <person name="Mello A."/>
            <person name="Molinier V."/>
            <person name="Miyauchi S."/>
            <person name="Poulain J."/>
            <person name="Riccioni C."/>
            <person name="Rubini A."/>
            <person name="Sitrit Y."/>
            <person name="Splivallo R."/>
            <person name="Traeger S."/>
            <person name="Wang M."/>
            <person name="Zifcakova L."/>
            <person name="Wipf D."/>
            <person name="Zambonelli A."/>
            <person name="Paolocci F."/>
            <person name="Nowrousian M."/>
            <person name="Ottonello S."/>
            <person name="Baldrian P."/>
            <person name="Spatafora J.W."/>
            <person name="Henrissat B."/>
            <person name="Nagy L.G."/>
            <person name="Aury J.M."/>
            <person name="Wincker P."/>
            <person name="Grigoriev I.V."/>
            <person name="Bonfante P."/>
            <person name="Martin F.M."/>
        </authorList>
    </citation>
    <scope>NUCLEOTIDE SEQUENCE [LARGE SCALE GENOMIC DNA]</scope>
    <source>
        <strain evidence="2 3">120613-1</strain>
    </source>
</reference>
<dbReference type="GO" id="GO:0016829">
    <property type="term" value="F:lyase activity"/>
    <property type="evidence" value="ECO:0007669"/>
    <property type="project" value="UniProtKB-KW"/>
</dbReference>
<gene>
    <name evidence="2" type="ORF">L873DRAFT_1826074</name>
</gene>
<keyword evidence="3" id="KW-1185">Reference proteome</keyword>
<dbReference type="CDD" id="cd10320">
    <property type="entry name" value="RGL4_N"/>
    <property type="match status" value="1"/>
</dbReference>
<protein>
    <submittedName>
        <fullName evidence="2">Family 4 polysaccharide lyase</fullName>
    </submittedName>
</protein>
<name>A0A3N4JZN2_9PEZI</name>
<accession>A0A3N4JZN2</accession>
<dbReference type="SUPFAM" id="SSF74650">
    <property type="entry name" value="Galactose mutarotase-like"/>
    <property type="match status" value="1"/>
</dbReference>
<dbReference type="SUPFAM" id="SSF49785">
    <property type="entry name" value="Galactose-binding domain-like"/>
    <property type="match status" value="1"/>
</dbReference>
<organism evidence="2 3">
    <name type="scientific">Choiromyces venosus 120613-1</name>
    <dbReference type="NCBI Taxonomy" id="1336337"/>
    <lineage>
        <taxon>Eukaryota</taxon>
        <taxon>Fungi</taxon>
        <taxon>Dikarya</taxon>
        <taxon>Ascomycota</taxon>
        <taxon>Pezizomycotina</taxon>
        <taxon>Pezizomycetes</taxon>
        <taxon>Pezizales</taxon>
        <taxon>Tuberaceae</taxon>
        <taxon>Choiromyces</taxon>
    </lineage>
</organism>
<dbReference type="PANTHER" id="PTHR32018:SF9">
    <property type="entry name" value="RHAMNOGALACTURONATE LYASE B"/>
    <property type="match status" value="1"/>
</dbReference>
<dbReference type="Proteomes" id="UP000276215">
    <property type="component" value="Unassembled WGS sequence"/>
</dbReference>
<dbReference type="Pfam" id="PF14683">
    <property type="entry name" value="CBM-like"/>
    <property type="match status" value="1"/>
</dbReference>